<dbReference type="EMBL" id="JAENII010000010">
    <property type="protein sequence ID" value="MBK1827977.1"/>
    <property type="molecule type" value="Genomic_DNA"/>
</dbReference>
<organism evidence="3 4">
    <name type="scientific">Haloferula rosea</name>
    <dbReference type="NCBI Taxonomy" id="490093"/>
    <lineage>
        <taxon>Bacteria</taxon>
        <taxon>Pseudomonadati</taxon>
        <taxon>Verrucomicrobiota</taxon>
        <taxon>Verrucomicrobiia</taxon>
        <taxon>Verrucomicrobiales</taxon>
        <taxon>Verrucomicrobiaceae</taxon>
        <taxon>Haloferula</taxon>
    </lineage>
</organism>
<protein>
    <submittedName>
        <fullName evidence="3">Uncharacterized protein</fullName>
    </submittedName>
</protein>
<feature type="transmembrane region" description="Helical" evidence="2">
    <location>
        <begin position="553"/>
        <end position="573"/>
    </location>
</feature>
<feature type="transmembrane region" description="Helical" evidence="2">
    <location>
        <begin position="510"/>
        <end position="533"/>
    </location>
</feature>
<keyword evidence="2" id="KW-1133">Transmembrane helix</keyword>
<keyword evidence="4" id="KW-1185">Reference proteome</keyword>
<evidence type="ECO:0000313" key="4">
    <source>
        <dbReference type="Proteomes" id="UP000658278"/>
    </source>
</evidence>
<gene>
    <name evidence="3" type="ORF">JIN81_13180</name>
</gene>
<evidence type="ECO:0000256" key="1">
    <source>
        <dbReference type="SAM" id="MobiDB-lite"/>
    </source>
</evidence>
<feature type="transmembrane region" description="Helical" evidence="2">
    <location>
        <begin position="585"/>
        <end position="608"/>
    </location>
</feature>
<dbReference type="AlphaFoldDB" id="A0A934RBG5"/>
<name>A0A934RBG5_9BACT</name>
<feature type="transmembrane region" description="Helical" evidence="2">
    <location>
        <begin position="628"/>
        <end position="645"/>
    </location>
</feature>
<comment type="caution">
    <text evidence="3">The sequence shown here is derived from an EMBL/GenBank/DDBJ whole genome shotgun (WGS) entry which is preliminary data.</text>
</comment>
<dbReference type="RefSeq" id="WP_200280438.1">
    <property type="nucleotide sequence ID" value="NZ_JAENII010000010.1"/>
</dbReference>
<evidence type="ECO:0000313" key="3">
    <source>
        <dbReference type="EMBL" id="MBK1827977.1"/>
    </source>
</evidence>
<feature type="region of interest" description="Disordered" evidence="1">
    <location>
        <begin position="34"/>
        <end position="54"/>
    </location>
</feature>
<feature type="transmembrane region" description="Helical" evidence="2">
    <location>
        <begin position="431"/>
        <end position="454"/>
    </location>
</feature>
<keyword evidence="2" id="KW-0812">Transmembrane</keyword>
<sequence>MTPEHPWVDATIDSFPKGDPKNARRRELLLEATTAVPPDWDGTSRNTPPPSIRPSPRRHLAIDLILLTALGLLLWNLCASPSAHYRLRGIALTGQLFRSLSETDLSGPLGSLVDVTYYGGTDPIPQQIEDDLRQRIPAEKHAECLGQRGATTLTQRWYHYWETHPDDLPIMIEKACIIAAQSGPPDQNFREPTQTLDPGNPYPHLLTLTGATTYCLSEIRYSRRKPAPVPSFDWSIDDPELYESLWKTLDEALVLHPLETHIEPIVRRRLSGWPAPTDYPDLTRDVIWRYHYLSAPSFRFNHDVIKLFSARAERLEHAGDVDGMKALCDQWRAYLALLNSSHSNQGYGWIASRSFCGTASKPLQEACASLGMTAEETFFSAASGPASSVQSKFLSAWGAMGGSSLNWMHSRGYSFDPQPGILAEHRMFEGLYLTGTFLLVLGFILVFSIAGLIVRKRTLGLTLPLGSLLTIRDHTRIFAIGAGIPFLVLLLCLEVPLLNTRSKSIDSTSTVATLLKLSAFSVGSLFLTSWETLRALARRARPIGFSTTTSRPILLLGLLALSVAPAASTLVHLDSGPISEQREWIWIGLFSMLGLELLAFLAGVVVFLSSGARRIQMATSLRQLNRHLVLVAIVLATMVPGFRAIESHHVSMAHPERIDTPEAIDIALGESPLDKEARQIFLDYLDTAPKD</sequence>
<reference evidence="3" key="1">
    <citation type="submission" date="2021-01" db="EMBL/GenBank/DDBJ databases">
        <title>Modified the classification status of verrucomicrobia.</title>
        <authorList>
            <person name="Feng X."/>
        </authorList>
    </citation>
    <scope>NUCLEOTIDE SEQUENCE</scope>
    <source>
        <strain evidence="3">KCTC 22201</strain>
    </source>
</reference>
<proteinExistence type="predicted"/>
<accession>A0A934RBG5</accession>
<keyword evidence="2" id="KW-0472">Membrane</keyword>
<feature type="transmembrane region" description="Helical" evidence="2">
    <location>
        <begin position="475"/>
        <end position="498"/>
    </location>
</feature>
<dbReference type="Proteomes" id="UP000658278">
    <property type="component" value="Unassembled WGS sequence"/>
</dbReference>
<evidence type="ECO:0000256" key="2">
    <source>
        <dbReference type="SAM" id="Phobius"/>
    </source>
</evidence>